<name>A0A382CLC8_9ZZZZ</name>
<protein>
    <recommendedName>
        <fullName evidence="2">TolB N-terminal domain-containing protein</fullName>
    </recommendedName>
</protein>
<proteinExistence type="predicted"/>
<evidence type="ECO:0000313" key="1">
    <source>
        <dbReference type="EMBL" id="SVB27048.1"/>
    </source>
</evidence>
<dbReference type="EMBL" id="UINC01035130">
    <property type="protein sequence ID" value="SVB27048.1"/>
    <property type="molecule type" value="Genomic_DNA"/>
</dbReference>
<accession>A0A382CLC8</accession>
<reference evidence="1" key="1">
    <citation type="submission" date="2018-05" db="EMBL/GenBank/DDBJ databases">
        <authorList>
            <person name="Lanie J.A."/>
            <person name="Ng W.-L."/>
            <person name="Kazmierczak K.M."/>
            <person name="Andrzejewski T.M."/>
            <person name="Davidsen T.M."/>
            <person name="Wayne K.J."/>
            <person name="Tettelin H."/>
            <person name="Glass J.I."/>
            <person name="Rusch D."/>
            <person name="Podicherti R."/>
            <person name="Tsui H.-C.T."/>
            <person name="Winkler M.E."/>
        </authorList>
    </citation>
    <scope>NUCLEOTIDE SEQUENCE</scope>
</reference>
<dbReference type="AlphaFoldDB" id="A0A382CLC8"/>
<organism evidence="1">
    <name type="scientific">marine metagenome</name>
    <dbReference type="NCBI Taxonomy" id="408172"/>
    <lineage>
        <taxon>unclassified sequences</taxon>
        <taxon>metagenomes</taxon>
        <taxon>ecological metagenomes</taxon>
    </lineage>
</organism>
<sequence>MVCSVICKSLYLALLLFFSCNFYSFKGSIPAHIKSVVISPIENTTSEFLITDLLNEKLLESMLLENIFKVIERILQNI</sequence>
<gene>
    <name evidence="1" type="ORF">METZ01_LOCUS179902</name>
</gene>
<evidence type="ECO:0008006" key="2">
    <source>
        <dbReference type="Google" id="ProtNLM"/>
    </source>
</evidence>